<keyword evidence="2" id="KW-1185">Reference proteome</keyword>
<evidence type="ECO:0000313" key="2">
    <source>
        <dbReference type="Proteomes" id="UP001549291"/>
    </source>
</evidence>
<comment type="caution">
    <text evidence="1">The sequence shown here is derived from an EMBL/GenBank/DDBJ whole genome shotgun (WGS) entry which is preliminary data.</text>
</comment>
<reference evidence="1 2" key="1">
    <citation type="submission" date="2024-06" db="EMBL/GenBank/DDBJ databases">
        <title>Genomic Encyclopedia of Type Strains, Phase V (KMG-V): Genome sequencing to study the core and pangenomes of soil and plant-associated prokaryotes.</title>
        <authorList>
            <person name="Whitman W."/>
        </authorList>
    </citation>
    <scope>NUCLEOTIDE SEQUENCE [LARGE SCALE GENOMIC DNA]</scope>
    <source>
        <strain evidence="1 2">USDA 160</strain>
    </source>
</reference>
<accession>A0ABV2SA43</accession>
<sequence>MLDDYEFYQGVVLRQLAVENDYSMSVSFRPFVREGRINAFVMNGRVGVYIKHSSKRMSPWRFTFNIEQAADLLDLEHKFPDSFMVFVCGTDGLVTLTCADLHSIVSFQESENAWVSISRPPRTQYELAGNRGELKYKVSRGIGTIPETLKTRVRERYATG</sequence>
<gene>
    <name evidence="1" type="ORF">ABIF63_010158</name>
</gene>
<dbReference type="Proteomes" id="UP001549291">
    <property type="component" value="Unassembled WGS sequence"/>
</dbReference>
<protein>
    <submittedName>
        <fullName evidence="1">Uncharacterized protein</fullName>
    </submittedName>
</protein>
<dbReference type="RefSeq" id="WP_038959648.1">
    <property type="nucleotide sequence ID" value="NZ_CP066351.1"/>
</dbReference>
<dbReference type="EMBL" id="JBEPTQ010000002">
    <property type="protein sequence ID" value="MET4726052.1"/>
    <property type="molecule type" value="Genomic_DNA"/>
</dbReference>
<evidence type="ECO:0000313" key="1">
    <source>
        <dbReference type="EMBL" id="MET4726052.1"/>
    </source>
</evidence>
<name>A0ABV2SA43_BRAJP</name>
<proteinExistence type="predicted"/>
<organism evidence="1 2">
    <name type="scientific">Bradyrhizobium japonicum</name>
    <dbReference type="NCBI Taxonomy" id="375"/>
    <lineage>
        <taxon>Bacteria</taxon>
        <taxon>Pseudomonadati</taxon>
        <taxon>Pseudomonadota</taxon>
        <taxon>Alphaproteobacteria</taxon>
        <taxon>Hyphomicrobiales</taxon>
        <taxon>Nitrobacteraceae</taxon>
        <taxon>Bradyrhizobium</taxon>
    </lineage>
</organism>